<evidence type="ECO:0000313" key="1">
    <source>
        <dbReference type="EMBL" id="KAK0751508.1"/>
    </source>
</evidence>
<dbReference type="InterPro" id="IPR019410">
    <property type="entry name" value="Methyltransf_16"/>
</dbReference>
<comment type="caution">
    <text evidence="1">The sequence shown here is derived from an EMBL/GenBank/DDBJ whole genome shotgun (WGS) entry which is preliminary data.</text>
</comment>
<dbReference type="EMBL" id="JAUKUD010000002">
    <property type="protein sequence ID" value="KAK0751508.1"/>
    <property type="molecule type" value="Genomic_DNA"/>
</dbReference>
<gene>
    <name evidence="1" type="ORF">B0T18DRAFT_426138</name>
</gene>
<dbReference type="PANTHER" id="PTHR14614">
    <property type="entry name" value="HEPATOCELLULAR CARCINOMA-ASSOCIATED ANTIGEN"/>
    <property type="match status" value="1"/>
</dbReference>
<dbReference type="InterPro" id="IPR029063">
    <property type="entry name" value="SAM-dependent_MTases_sf"/>
</dbReference>
<sequence>MTQPPPELPLLWQRPPFQTLFTTLQSLRLQPPIWHLKATHAEILDQQQAQVDAAAAAKDVLAFLSSAIKSPLSWLASDDERDQIWEEASRRLSERCGRNAMGEITRQWPFPNFTLSIREPPLTGDALGLKTWTSSYILAQLLPSIASSPPLAHLFAAPTPPKILELGAGTGLLGLAAACLFPGASVVLTDLPLIVPNLAHNVSLNRATVEARGGGGTVDAAALTWGGAVDARFTTGERYQLVIVADPLYDDDHPGLLAGAIDAQLGLDGEARVLVMVPQRDETTRGLHAAFRAAMAGQEAAMACVQESMVAGEDSWGDAGDDAGSDGFWWGVFRRALREEGSRRG</sequence>
<name>A0AA40F5C9_9PEZI</name>
<protein>
    <submittedName>
        <fullName evidence="1">Methyltransferase-domain-containing protein</fullName>
    </submittedName>
</protein>
<dbReference type="GO" id="GO:0005829">
    <property type="term" value="C:cytosol"/>
    <property type="evidence" value="ECO:0007669"/>
    <property type="project" value="TreeGrafter"/>
</dbReference>
<accession>A0AA40F5C9</accession>
<reference evidence="1" key="1">
    <citation type="submission" date="2023-06" db="EMBL/GenBank/DDBJ databases">
        <title>Genome-scale phylogeny and comparative genomics of the fungal order Sordariales.</title>
        <authorList>
            <consortium name="Lawrence Berkeley National Laboratory"/>
            <person name="Hensen N."/>
            <person name="Bonometti L."/>
            <person name="Westerberg I."/>
            <person name="Brannstrom I.O."/>
            <person name="Guillou S."/>
            <person name="Cros-Aarteil S."/>
            <person name="Calhoun S."/>
            <person name="Haridas S."/>
            <person name="Kuo A."/>
            <person name="Mondo S."/>
            <person name="Pangilinan J."/>
            <person name="Riley R."/>
            <person name="LaButti K."/>
            <person name="Andreopoulos B."/>
            <person name="Lipzen A."/>
            <person name="Chen C."/>
            <person name="Yanf M."/>
            <person name="Daum C."/>
            <person name="Ng V."/>
            <person name="Clum A."/>
            <person name="Steindorff A."/>
            <person name="Ohm R."/>
            <person name="Martin F."/>
            <person name="Silar P."/>
            <person name="Natvig D."/>
            <person name="Lalanne C."/>
            <person name="Gautier V."/>
            <person name="Ament-velasquez S.L."/>
            <person name="Kruys A."/>
            <person name="Hutchinson M.I."/>
            <person name="Powell A.J."/>
            <person name="Barry K."/>
            <person name="Miller A.N."/>
            <person name="Grigoriev I.V."/>
            <person name="Debuchy R."/>
            <person name="Gladieux P."/>
            <person name="Thoren M.H."/>
            <person name="Johannesson H."/>
        </authorList>
    </citation>
    <scope>NUCLEOTIDE SEQUENCE</scope>
    <source>
        <strain evidence="1">SMH3187-1</strain>
    </source>
</reference>
<dbReference type="AlphaFoldDB" id="A0AA40F5C9"/>
<organism evidence="1 2">
    <name type="scientific">Schizothecium vesticola</name>
    <dbReference type="NCBI Taxonomy" id="314040"/>
    <lineage>
        <taxon>Eukaryota</taxon>
        <taxon>Fungi</taxon>
        <taxon>Dikarya</taxon>
        <taxon>Ascomycota</taxon>
        <taxon>Pezizomycotina</taxon>
        <taxon>Sordariomycetes</taxon>
        <taxon>Sordariomycetidae</taxon>
        <taxon>Sordariales</taxon>
        <taxon>Schizotheciaceae</taxon>
        <taxon>Schizothecium</taxon>
    </lineage>
</organism>
<keyword evidence="2" id="KW-1185">Reference proteome</keyword>
<keyword evidence="1" id="KW-0808">Transferase</keyword>
<dbReference type="Gene3D" id="3.40.50.150">
    <property type="entry name" value="Vaccinia Virus protein VP39"/>
    <property type="match status" value="1"/>
</dbReference>
<proteinExistence type="predicted"/>
<dbReference type="GO" id="GO:0008757">
    <property type="term" value="F:S-adenosylmethionine-dependent methyltransferase activity"/>
    <property type="evidence" value="ECO:0007669"/>
    <property type="project" value="UniProtKB-ARBA"/>
</dbReference>
<dbReference type="Pfam" id="PF10294">
    <property type="entry name" value="Methyltransf_16"/>
    <property type="match status" value="1"/>
</dbReference>
<dbReference type="PANTHER" id="PTHR14614:SF156">
    <property type="entry name" value="PROTEIN-LYSINE N-METHYLTRANSFERASE EFM2"/>
    <property type="match status" value="1"/>
</dbReference>
<dbReference type="GO" id="GO:0032259">
    <property type="term" value="P:methylation"/>
    <property type="evidence" value="ECO:0007669"/>
    <property type="project" value="UniProtKB-KW"/>
</dbReference>
<keyword evidence="1" id="KW-0489">Methyltransferase</keyword>
<evidence type="ECO:0000313" key="2">
    <source>
        <dbReference type="Proteomes" id="UP001172155"/>
    </source>
</evidence>
<dbReference type="SUPFAM" id="SSF53335">
    <property type="entry name" value="S-adenosyl-L-methionine-dependent methyltransferases"/>
    <property type="match status" value="1"/>
</dbReference>
<dbReference type="Proteomes" id="UP001172155">
    <property type="component" value="Unassembled WGS sequence"/>
</dbReference>